<evidence type="ECO:0008006" key="4">
    <source>
        <dbReference type="Google" id="ProtNLM"/>
    </source>
</evidence>
<sequence length="158" mass="17359">MRHKTRSAKLKARHVIQGLLCAFTLIIASCTQAAHQEQAGVEAFLNRYFSTWSAKDMDGYGSCFHPTARVTFVESGGSASSQGLTDFLHGQKIGHERSPEPMTEVPTGMKISGDGRVAQAEVRWKLTKGRSTVTGTDFFTLIKTSEGWKIGALIFYND</sequence>
<name>A0A512M8L1_9BACT</name>
<gene>
    <name evidence="2" type="ORF">BGE01nite_23580</name>
</gene>
<keyword evidence="1" id="KW-0732">Signal</keyword>
<dbReference type="InterPro" id="IPR039437">
    <property type="entry name" value="FrzH/put_lumazine-bd"/>
</dbReference>
<dbReference type="Pfam" id="PF12893">
    <property type="entry name" value="Lumazine_bd_2"/>
    <property type="match status" value="1"/>
</dbReference>
<dbReference type="PROSITE" id="PS51257">
    <property type="entry name" value="PROKAR_LIPOPROTEIN"/>
    <property type="match status" value="1"/>
</dbReference>
<dbReference type="InterPro" id="IPR032710">
    <property type="entry name" value="NTF2-like_dom_sf"/>
</dbReference>
<dbReference type="SUPFAM" id="SSF54427">
    <property type="entry name" value="NTF2-like"/>
    <property type="match status" value="1"/>
</dbReference>
<reference evidence="2 3" key="1">
    <citation type="submission" date="2019-07" db="EMBL/GenBank/DDBJ databases">
        <title>Whole genome shotgun sequence of Brevifollis gellanilyticus NBRC 108608.</title>
        <authorList>
            <person name="Hosoyama A."/>
            <person name="Uohara A."/>
            <person name="Ohji S."/>
            <person name="Ichikawa N."/>
        </authorList>
    </citation>
    <scope>NUCLEOTIDE SEQUENCE [LARGE SCALE GENOMIC DNA]</scope>
    <source>
        <strain evidence="2 3">NBRC 108608</strain>
    </source>
</reference>
<dbReference type="Gene3D" id="3.10.450.50">
    <property type="match status" value="1"/>
</dbReference>
<dbReference type="RefSeq" id="WP_146850646.1">
    <property type="nucleotide sequence ID" value="NZ_BKAG01000014.1"/>
</dbReference>
<protein>
    <recommendedName>
        <fullName evidence="4">DUF4440 domain-containing protein</fullName>
    </recommendedName>
</protein>
<organism evidence="2 3">
    <name type="scientific">Brevifollis gellanilyticus</name>
    <dbReference type="NCBI Taxonomy" id="748831"/>
    <lineage>
        <taxon>Bacteria</taxon>
        <taxon>Pseudomonadati</taxon>
        <taxon>Verrucomicrobiota</taxon>
        <taxon>Verrucomicrobiia</taxon>
        <taxon>Verrucomicrobiales</taxon>
        <taxon>Verrucomicrobiaceae</taxon>
    </lineage>
</organism>
<proteinExistence type="predicted"/>
<keyword evidence="3" id="KW-1185">Reference proteome</keyword>
<feature type="chain" id="PRO_5022164593" description="DUF4440 domain-containing protein" evidence="1">
    <location>
        <begin position="34"/>
        <end position="158"/>
    </location>
</feature>
<dbReference type="Proteomes" id="UP000321577">
    <property type="component" value="Unassembled WGS sequence"/>
</dbReference>
<dbReference type="OrthoDB" id="195091at2"/>
<evidence type="ECO:0000313" key="3">
    <source>
        <dbReference type="Proteomes" id="UP000321577"/>
    </source>
</evidence>
<dbReference type="CDD" id="cd00531">
    <property type="entry name" value="NTF2_like"/>
    <property type="match status" value="1"/>
</dbReference>
<comment type="caution">
    <text evidence="2">The sequence shown here is derived from an EMBL/GenBank/DDBJ whole genome shotgun (WGS) entry which is preliminary data.</text>
</comment>
<accession>A0A512M8L1</accession>
<dbReference type="EMBL" id="BKAG01000014">
    <property type="protein sequence ID" value="GEP43067.1"/>
    <property type="molecule type" value="Genomic_DNA"/>
</dbReference>
<evidence type="ECO:0000313" key="2">
    <source>
        <dbReference type="EMBL" id="GEP43067.1"/>
    </source>
</evidence>
<feature type="signal peptide" evidence="1">
    <location>
        <begin position="1"/>
        <end position="33"/>
    </location>
</feature>
<evidence type="ECO:0000256" key="1">
    <source>
        <dbReference type="SAM" id="SignalP"/>
    </source>
</evidence>
<dbReference type="AlphaFoldDB" id="A0A512M8L1"/>